<keyword evidence="4" id="KW-1185">Reference proteome</keyword>
<evidence type="ECO:0000256" key="1">
    <source>
        <dbReference type="SAM" id="Phobius"/>
    </source>
</evidence>
<gene>
    <name evidence="2" type="ORF">Fot_51057</name>
    <name evidence="3" type="ORF">Fot_51190</name>
</gene>
<keyword evidence="1" id="KW-1133">Transmembrane helix</keyword>
<dbReference type="AlphaFoldDB" id="A0ABD1PUD6"/>
<reference evidence="4" key="2">
    <citation type="submission" date="2024-07" db="EMBL/GenBank/DDBJ databases">
        <title>Two chromosome-level genome assemblies of Korean endemic species Abeliophyllum distichum and Forsythia ovata (Oleaceae).</title>
        <authorList>
            <person name="Jang H."/>
        </authorList>
    </citation>
    <scope>NUCLEOTIDE SEQUENCE [LARGE SCALE GENOMIC DNA]</scope>
</reference>
<name>A0ABD1PUD6_9LAMI</name>
<evidence type="ECO:0000313" key="4">
    <source>
        <dbReference type="Proteomes" id="UP001604277"/>
    </source>
</evidence>
<dbReference type="EMBL" id="JBFOLJ010000017">
    <property type="protein sequence ID" value="KAL2467532.1"/>
    <property type="molecule type" value="Genomic_DNA"/>
</dbReference>
<evidence type="ECO:0000313" key="2">
    <source>
        <dbReference type="EMBL" id="KAL2467532.1"/>
    </source>
</evidence>
<sequence length="152" mass="17673">MNYHNCRFVDEDNILFVQLLLAVNCGMSFMLNLVFFLISFLYNLQLLSICDIWLLKLRHLQLAKVECIKLEASFMSEQAPQFLSVIGLLGEYCPPSKDKDRHSAHKLGCMHLELQGYNINFQGCQFMRPFPSGNNFHHTEEILVEEDQLLPF</sequence>
<dbReference type="EMBL" id="JBFOLJ010000017">
    <property type="protein sequence ID" value="KAL2467665.1"/>
    <property type="molecule type" value="Genomic_DNA"/>
</dbReference>
<keyword evidence="1" id="KW-0472">Membrane</keyword>
<feature type="transmembrane region" description="Helical" evidence="1">
    <location>
        <begin position="29"/>
        <end position="54"/>
    </location>
</feature>
<keyword evidence="1" id="KW-0812">Transmembrane</keyword>
<proteinExistence type="predicted"/>
<reference evidence="2" key="1">
    <citation type="submission" date="2024-07" db="EMBL/GenBank/DDBJ databases">
        <title>Two chromosome-level genome assemblies of Korean endemic species Abeliophyllum distichum and Forsythia ovata (Oleaceae).</title>
        <authorList>
            <person name="Mun J.H."/>
        </authorList>
    </citation>
    <scope>NUCLEOTIDE SEQUENCE</scope>
    <source>
        <strain evidence="2">KNKB202402200001</strain>
        <tissue evidence="2">Leaf</tissue>
    </source>
</reference>
<comment type="caution">
    <text evidence="2">The sequence shown here is derived from an EMBL/GenBank/DDBJ whole genome shotgun (WGS) entry which is preliminary data.</text>
</comment>
<protein>
    <submittedName>
        <fullName evidence="2">Uncharacterized protein</fullName>
    </submittedName>
</protein>
<organism evidence="2 4">
    <name type="scientific">Forsythia ovata</name>
    <dbReference type="NCBI Taxonomy" id="205694"/>
    <lineage>
        <taxon>Eukaryota</taxon>
        <taxon>Viridiplantae</taxon>
        <taxon>Streptophyta</taxon>
        <taxon>Embryophyta</taxon>
        <taxon>Tracheophyta</taxon>
        <taxon>Spermatophyta</taxon>
        <taxon>Magnoliopsida</taxon>
        <taxon>eudicotyledons</taxon>
        <taxon>Gunneridae</taxon>
        <taxon>Pentapetalae</taxon>
        <taxon>asterids</taxon>
        <taxon>lamiids</taxon>
        <taxon>Lamiales</taxon>
        <taxon>Oleaceae</taxon>
        <taxon>Forsythieae</taxon>
        <taxon>Forsythia</taxon>
    </lineage>
</organism>
<dbReference type="Proteomes" id="UP001604277">
    <property type="component" value="Unassembled WGS sequence"/>
</dbReference>
<evidence type="ECO:0000313" key="3">
    <source>
        <dbReference type="EMBL" id="KAL2467665.1"/>
    </source>
</evidence>
<accession>A0ABD1PUD6</accession>